<dbReference type="GO" id="GO:0016020">
    <property type="term" value="C:membrane"/>
    <property type="evidence" value="ECO:0007669"/>
    <property type="project" value="UniProtKB-ARBA"/>
</dbReference>
<dbReference type="SMART" id="SM00698">
    <property type="entry name" value="MORN"/>
    <property type="match status" value="2"/>
</dbReference>
<reference evidence="3" key="1">
    <citation type="submission" date="2022-04" db="EMBL/GenBank/DDBJ databases">
        <title>Carnegiea gigantea Genome sequencing and assembly v2.</title>
        <authorList>
            <person name="Copetti D."/>
            <person name="Sanderson M.J."/>
            <person name="Burquez A."/>
            <person name="Wojciechowski M.F."/>
        </authorList>
    </citation>
    <scope>NUCLEOTIDE SEQUENCE</scope>
    <source>
        <strain evidence="3">SGP5-SGP5p</strain>
        <tissue evidence="3">Aerial part</tissue>
    </source>
</reference>
<protein>
    <recommendedName>
        <fullName evidence="5">MORN repeat-containing protein</fullName>
    </recommendedName>
</protein>
<dbReference type="SUPFAM" id="SSF82185">
    <property type="entry name" value="Histone H3 K4-specific methyltransferase SET7/9 N-terminal domain"/>
    <property type="match status" value="1"/>
</dbReference>
<comment type="caution">
    <text evidence="3">The sequence shown here is derived from an EMBL/GenBank/DDBJ whole genome shotgun (WGS) entry which is preliminary data.</text>
</comment>
<proteinExistence type="predicted"/>
<evidence type="ECO:0000313" key="3">
    <source>
        <dbReference type="EMBL" id="KAJ8423868.1"/>
    </source>
</evidence>
<dbReference type="Pfam" id="PF02493">
    <property type="entry name" value="MORN"/>
    <property type="match status" value="2"/>
</dbReference>
<evidence type="ECO:0000256" key="1">
    <source>
        <dbReference type="ARBA" id="ARBA00022737"/>
    </source>
</evidence>
<dbReference type="OrthoDB" id="1779985at2759"/>
<dbReference type="InterPro" id="IPR003409">
    <property type="entry name" value="MORN"/>
</dbReference>
<gene>
    <name evidence="3" type="ORF">Cgig2_009496</name>
</gene>
<keyword evidence="4" id="KW-1185">Reference proteome</keyword>
<dbReference type="GO" id="GO:0005829">
    <property type="term" value="C:cytosol"/>
    <property type="evidence" value="ECO:0007669"/>
    <property type="project" value="TreeGrafter"/>
</dbReference>
<dbReference type="Gene3D" id="2.20.110.10">
    <property type="entry name" value="Histone H3 K4-specific methyltransferase SET7/9 N-terminal domain"/>
    <property type="match status" value="1"/>
</dbReference>
<keyword evidence="1" id="KW-0677">Repeat</keyword>
<dbReference type="AlphaFoldDB" id="A0A9Q1GPP1"/>
<dbReference type="Proteomes" id="UP001153076">
    <property type="component" value="Unassembled WGS sequence"/>
</dbReference>
<dbReference type="EMBL" id="JAKOGI010001843">
    <property type="protein sequence ID" value="KAJ8423868.1"/>
    <property type="molecule type" value="Genomic_DNA"/>
</dbReference>
<organism evidence="3 4">
    <name type="scientific">Carnegiea gigantea</name>
    <dbReference type="NCBI Taxonomy" id="171969"/>
    <lineage>
        <taxon>Eukaryota</taxon>
        <taxon>Viridiplantae</taxon>
        <taxon>Streptophyta</taxon>
        <taxon>Embryophyta</taxon>
        <taxon>Tracheophyta</taxon>
        <taxon>Spermatophyta</taxon>
        <taxon>Magnoliopsida</taxon>
        <taxon>eudicotyledons</taxon>
        <taxon>Gunneridae</taxon>
        <taxon>Pentapetalae</taxon>
        <taxon>Caryophyllales</taxon>
        <taxon>Cactineae</taxon>
        <taxon>Cactaceae</taxon>
        <taxon>Cactoideae</taxon>
        <taxon>Echinocereeae</taxon>
        <taxon>Carnegiea</taxon>
    </lineage>
</organism>
<evidence type="ECO:0000313" key="4">
    <source>
        <dbReference type="Proteomes" id="UP001153076"/>
    </source>
</evidence>
<name>A0A9Q1GPP1_9CARY</name>
<sequence length="210" mass="23459">MAAEESQPSGLLVFDGGKQKRGMGFMCSNHRRKKRNEEKSWTGEAVCIWATLLEQAVHYSVQTGTGPKTGLDRIGPDRTALIRSGLRSLVKPFSVFVELEYPDHQTPEKDSKTKDFTLILEPPMPLPLNRSHSQASRQKVTPTPDTRIGTGGLVEKRLPNGDLYIGTFLGNFPHGLGKYLWPDGYMYEGEWKKGKANGKGKFSWPYGAYL</sequence>
<accession>A0A9Q1GPP1</accession>
<dbReference type="PANTHER" id="PTHR43215">
    <property type="entry name" value="RADIAL SPOKE HEAD 1 HOMOLOG"/>
    <property type="match status" value="1"/>
</dbReference>
<feature type="compositionally biased region" description="Polar residues" evidence="2">
    <location>
        <begin position="130"/>
        <end position="144"/>
    </location>
</feature>
<feature type="region of interest" description="Disordered" evidence="2">
    <location>
        <begin position="127"/>
        <end position="152"/>
    </location>
</feature>
<evidence type="ECO:0000256" key="2">
    <source>
        <dbReference type="SAM" id="MobiDB-lite"/>
    </source>
</evidence>
<dbReference type="PANTHER" id="PTHR43215:SF14">
    <property type="entry name" value="RADIAL SPOKE HEAD 1 HOMOLOG"/>
    <property type="match status" value="1"/>
</dbReference>
<evidence type="ECO:0008006" key="5">
    <source>
        <dbReference type="Google" id="ProtNLM"/>
    </source>
</evidence>